<dbReference type="RefSeq" id="WP_048722606.1">
    <property type="nucleotide sequence ID" value="NZ_JAQESB010000021.1"/>
</dbReference>
<proteinExistence type="predicted"/>
<name>A0AAW8STQ3_9ENTE</name>
<sequence>MRFQWLKDFQEIDEHILYLRWNLNKSKLELERWTNGDLANVRLEKNSRGANLEEKIVQIEREIECLNEQKNEMRVIIDSFKGLDNQIMNCKYIKGMTLEMISEETGYSVSYIQKKHSELRKSIDYLDEYLLNKSELKMKIAVQSQEKLHKNCTNGVGFRLV</sequence>
<reference evidence="2" key="1">
    <citation type="submission" date="2023-03" db="EMBL/GenBank/DDBJ databases">
        <authorList>
            <person name="Shen W."/>
            <person name="Cai J."/>
        </authorList>
    </citation>
    <scope>NUCLEOTIDE SEQUENCE</scope>
    <source>
        <strain evidence="2">B646-2</strain>
    </source>
</reference>
<evidence type="ECO:0008006" key="4">
    <source>
        <dbReference type="Google" id="ProtNLM"/>
    </source>
</evidence>
<gene>
    <name evidence="2" type="ORF">P7D78_08835</name>
</gene>
<evidence type="ECO:0000313" key="3">
    <source>
        <dbReference type="Proteomes" id="UP001249240"/>
    </source>
</evidence>
<dbReference type="Proteomes" id="UP001249240">
    <property type="component" value="Unassembled WGS sequence"/>
</dbReference>
<feature type="coiled-coil region" evidence="1">
    <location>
        <begin position="42"/>
        <end position="76"/>
    </location>
</feature>
<organism evidence="2 3">
    <name type="scientific">Enterococcus raffinosus</name>
    <dbReference type="NCBI Taxonomy" id="71452"/>
    <lineage>
        <taxon>Bacteria</taxon>
        <taxon>Bacillati</taxon>
        <taxon>Bacillota</taxon>
        <taxon>Bacilli</taxon>
        <taxon>Lactobacillales</taxon>
        <taxon>Enterococcaceae</taxon>
        <taxon>Enterococcus</taxon>
    </lineage>
</organism>
<accession>A0AAW8STQ3</accession>
<keyword evidence="1" id="KW-0175">Coiled coil</keyword>
<comment type="caution">
    <text evidence="2">The sequence shown here is derived from an EMBL/GenBank/DDBJ whole genome shotgun (WGS) entry which is preliminary data.</text>
</comment>
<dbReference type="EMBL" id="JARPXM010000007">
    <property type="protein sequence ID" value="MDT2538228.1"/>
    <property type="molecule type" value="Genomic_DNA"/>
</dbReference>
<evidence type="ECO:0000313" key="2">
    <source>
        <dbReference type="EMBL" id="MDT2538228.1"/>
    </source>
</evidence>
<protein>
    <recommendedName>
        <fullName evidence="4">Phage protein</fullName>
    </recommendedName>
</protein>
<evidence type="ECO:0000256" key="1">
    <source>
        <dbReference type="SAM" id="Coils"/>
    </source>
</evidence>
<dbReference type="AlphaFoldDB" id="A0AAW8STQ3"/>